<feature type="compositionally biased region" description="Basic and acidic residues" evidence="1">
    <location>
        <begin position="192"/>
        <end position="211"/>
    </location>
</feature>
<feature type="compositionally biased region" description="Basic and acidic residues" evidence="1">
    <location>
        <begin position="326"/>
        <end position="360"/>
    </location>
</feature>
<feature type="compositionally biased region" description="Basic residues" evidence="1">
    <location>
        <begin position="250"/>
        <end position="271"/>
    </location>
</feature>
<feature type="region of interest" description="Disordered" evidence="1">
    <location>
        <begin position="40"/>
        <end position="66"/>
    </location>
</feature>
<feature type="compositionally biased region" description="Acidic residues" evidence="1">
    <location>
        <begin position="234"/>
        <end position="245"/>
    </location>
</feature>
<sequence>MAEQKAESYKKKQEELRVQYEKEQDLYTNKAILSKESKDKLSVNFMYEPPPGTKKEREREDDEPEYKFEWQRKFNAPREDYCKGDSEIRDQPFGIQVRNVRCIKCHKWGHINTDKECPMYNQASSSDQTGPHLDPLLLVQQMREDGLAMKRSALSIQQHVRFSRSQDLIPSDDEDEKSKQSEMEFLKSLSVEQKRRLLRKLEKLEKKDKISKSNKKKEKKKKKKKSKRTLKDSESDESSSDSEDSEKERKSHKVKKQVKKNKDKKRERHYKNMAVKKEPSSSSSDSEVPERILEKVLGRSIDFAGRNSAAVSAEKQQHCTASSDSLSDRECKRSGGAKVERNDAKHKPCKEEVRKREERSINGIKNSRQRGKDNEERNKRKSTGEGNDSYLKKKQRQ</sequence>
<dbReference type="InterPro" id="IPR040014">
    <property type="entry name" value="CIR1"/>
</dbReference>
<dbReference type="OrthoDB" id="6253837at2759"/>
<feature type="region of interest" description="Disordered" evidence="1">
    <location>
        <begin position="308"/>
        <end position="397"/>
    </location>
</feature>
<dbReference type="PANTHER" id="PTHR13151">
    <property type="entry name" value="CBF1 INTERACTING COREPRESSOR CIR"/>
    <property type="match status" value="1"/>
</dbReference>
<evidence type="ECO:0000313" key="3">
    <source>
        <dbReference type="Proteomes" id="UP000502823"/>
    </source>
</evidence>
<dbReference type="AlphaFoldDB" id="A0A6L2P908"/>
<name>A0A6L2P908_COPFO</name>
<dbReference type="PANTHER" id="PTHR13151:SF2">
    <property type="entry name" value="COREPRESSOR INTERACTING WITH RBPJ 1"/>
    <property type="match status" value="1"/>
</dbReference>
<reference evidence="3" key="1">
    <citation type="submission" date="2020-01" db="EMBL/GenBank/DDBJ databases">
        <title>Draft genome sequence of the Termite Coptotermes fromosanus.</title>
        <authorList>
            <person name="Itakura S."/>
            <person name="Yosikawa Y."/>
            <person name="Umezawa K."/>
        </authorList>
    </citation>
    <scope>NUCLEOTIDE SEQUENCE [LARGE SCALE GENOMIC DNA]</scope>
</reference>
<evidence type="ECO:0008006" key="4">
    <source>
        <dbReference type="Google" id="ProtNLM"/>
    </source>
</evidence>
<accession>A0A6L2P908</accession>
<keyword evidence="3" id="KW-1185">Reference proteome</keyword>
<gene>
    <name evidence="2" type="ORF">Cfor_02996</name>
</gene>
<dbReference type="GO" id="GO:0005634">
    <property type="term" value="C:nucleus"/>
    <property type="evidence" value="ECO:0007669"/>
    <property type="project" value="TreeGrafter"/>
</dbReference>
<evidence type="ECO:0000256" key="1">
    <source>
        <dbReference type="SAM" id="MobiDB-lite"/>
    </source>
</evidence>
<dbReference type="InParanoid" id="A0A6L2P908"/>
<organism evidence="2 3">
    <name type="scientific">Coptotermes formosanus</name>
    <name type="common">Formosan subterranean termite</name>
    <dbReference type="NCBI Taxonomy" id="36987"/>
    <lineage>
        <taxon>Eukaryota</taxon>
        <taxon>Metazoa</taxon>
        <taxon>Ecdysozoa</taxon>
        <taxon>Arthropoda</taxon>
        <taxon>Hexapoda</taxon>
        <taxon>Insecta</taxon>
        <taxon>Pterygota</taxon>
        <taxon>Neoptera</taxon>
        <taxon>Polyneoptera</taxon>
        <taxon>Dictyoptera</taxon>
        <taxon>Blattodea</taxon>
        <taxon>Blattoidea</taxon>
        <taxon>Termitoidae</taxon>
        <taxon>Rhinotermitidae</taxon>
        <taxon>Coptotermes</taxon>
    </lineage>
</organism>
<protein>
    <recommendedName>
        <fullName evidence="4">CBF1-interacting co-repressor CIR N-terminal domain-containing protein</fullName>
    </recommendedName>
</protein>
<feature type="compositionally biased region" description="Basic residues" evidence="1">
    <location>
        <begin position="212"/>
        <end position="228"/>
    </location>
</feature>
<dbReference type="EMBL" id="BLKM01009919">
    <property type="protein sequence ID" value="GFG28749.1"/>
    <property type="molecule type" value="Genomic_DNA"/>
</dbReference>
<dbReference type="Proteomes" id="UP000502823">
    <property type="component" value="Unassembled WGS sequence"/>
</dbReference>
<proteinExistence type="predicted"/>
<comment type="caution">
    <text evidence="2">The sequence shown here is derived from an EMBL/GenBank/DDBJ whole genome shotgun (WGS) entry which is preliminary data.</text>
</comment>
<feature type="compositionally biased region" description="Basic and acidic residues" evidence="1">
    <location>
        <begin position="176"/>
        <end position="185"/>
    </location>
</feature>
<feature type="region of interest" description="Disordered" evidence="1">
    <location>
        <begin position="165"/>
        <end position="291"/>
    </location>
</feature>
<evidence type="ECO:0000313" key="2">
    <source>
        <dbReference type="EMBL" id="GFG28749.1"/>
    </source>
</evidence>
<dbReference type="GO" id="GO:0003714">
    <property type="term" value="F:transcription corepressor activity"/>
    <property type="evidence" value="ECO:0007669"/>
    <property type="project" value="InterPro"/>
</dbReference>